<dbReference type="RefSeq" id="WP_187732323.1">
    <property type="nucleotide sequence ID" value="NZ_BMFN01000002.1"/>
</dbReference>
<dbReference type="Pfam" id="PF19263">
    <property type="entry name" value="DUF5906"/>
    <property type="match status" value="1"/>
</dbReference>
<dbReference type="GO" id="GO:0005524">
    <property type="term" value="F:ATP binding"/>
    <property type="evidence" value="ECO:0007669"/>
    <property type="project" value="UniProtKB-KW"/>
</dbReference>
<dbReference type="Proteomes" id="UP000516093">
    <property type="component" value="Chromosome"/>
</dbReference>
<dbReference type="InterPro" id="IPR014818">
    <property type="entry name" value="Phage/plasmid_primase_P4_C"/>
</dbReference>
<dbReference type="NCBIfam" id="TIGR01613">
    <property type="entry name" value="primase_Cterm"/>
    <property type="match status" value="1"/>
</dbReference>
<evidence type="ECO:0000256" key="2">
    <source>
        <dbReference type="ARBA" id="ARBA00022801"/>
    </source>
</evidence>
<dbReference type="PANTHER" id="PTHR35372">
    <property type="entry name" value="ATP BINDING PROTEIN-RELATED"/>
    <property type="match status" value="1"/>
</dbReference>
<dbReference type="PANTHER" id="PTHR35372:SF2">
    <property type="entry name" value="SF3 HELICASE DOMAIN-CONTAINING PROTEIN"/>
    <property type="match status" value="1"/>
</dbReference>
<dbReference type="KEGG" id="hqi:H9L05_19525"/>
<evidence type="ECO:0000313" key="6">
    <source>
        <dbReference type="Proteomes" id="UP000516093"/>
    </source>
</evidence>
<keyword evidence="3" id="KW-0067">ATP-binding</keyword>
<name>A0A7H0GUU1_9BACT</name>
<feature type="domain" description="SF3 helicase" evidence="4">
    <location>
        <begin position="201"/>
        <end position="361"/>
    </location>
</feature>
<evidence type="ECO:0000259" key="4">
    <source>
        <dbReference type="PROSITE" id="PS51206"/>
    </source>
</evidence>
<dbReference type="InterPro" id="IPR014015">
    <property type="entry name" value="Helicase_SF3_DNA-vir"/>
</dbReference>
<dbReference type="AlphaFoldDB" id="A0A7H0GUU1"/>
<dbReference type="InterPro" id="IPR006500">
    <property type="entry name" value="Helicase_put_C_phage/plasmid"/>
</dbReference>
<protein>
    <submittedName>
        <fullName evidence="5">DNA primase</fullName>
    </submittedName>
</protein>
<dbReference type="EMBL" id="CP060784">
    <property type="protein sequence ID" value="QNP52057.1"/>
    <property type="molecule type" value="Genomic_DNA"/>
</dbReference>
<evidence type="ECO:0000256" key="1">
    <source>
        <dbReference type="ARBA" id="ARBA00022741"/>
    </source>
</evidence>
<keyword evidence="6" id="KW-1185">Reference proteome</keyword>
<dbReference type="Pfam" id="PF08706">
    <property type="entry name" value="D5_N"/>
    <property type="match status" value="1"/>
</dbReference>
<dbReference type="InterPro" id="IPR045455">
    <property type="entry name" value="NrS-1_pol-like_helicase"/>
</dbReference>
<reference evidence="5 6" key="1">
    <citation type="submission" date="2020-08" db="EMBL/GenBank/DDBJ databases">
        <title>Genome sequence of Hymenobacter qilianensis JCM 19763T.</title>
        <authorList>
            <person name="Hyun D.-W."/>
            <person name="Bae J.-W."/>
        </authorList>
    </citation>
    <scope>NUCLEOTIDE SEQUENCE [LARGE SCALE GENOMIC DNA]</scope>
    <source>
        <strain evidence="5 6">JCM 19763</strain>
    </source>
</reference>
<dbReference type="Gene3D" id="3.40.50.300">
    <property type="entry name" value="P-loop containing nucleotide triphosphate hydrolases"/>
    <property type="match status" value="1"/>
</dbReference>
<proteinExistence type="predicted"/>
<accession>A0A7H0GUU1</accession>
<dbReference type="PROSITE" id="PS51206">
    <property type="entry name" value="SF3_HELICASE_1"/>
    <property type="match status" value="1"/>
</dbReference>
<sequence length="482" mass="55189">MLKDLQQRIQQDANAHQLPSTLVLPHTEVLTKLLEQITVVDFREAARLENDDEKLRQKHYLIMVAEKVLDVANRNNWGLWRSGAYLYAYNGTFWKSLEMEELKAFLQKAAEKMGVNKFDARYVRFADNLQEQFLNSAYAPGRKGTRDVVKINLVNGTYHIGTDSQQLLAHNRHDYLTHQLPFAYDPKATAPLFQQFLDRVLPDKACQQVLAEFLGYLFVPHAKLKLEKALLLHGSGANGKSVFFEVVMALLGKENVSNYSLQSLTAESSTSRPHLTNALVNYASEINGKLDANVFKQLVSGEPVEARFLYGQSFTITDYAKLIFNCNELPTDVEHTPAYFRRFLIIPFNVTIPEAEQDRQLPAKIIAYELSGVFNWVLEGLQRLLKQNRFTDSETIRQQVEMYKNQADSVRSFLDECEYVPHVDHTITRQVLYGEYRNFCIEEGSKPVNSRNFAKRLANSGIEGTRRNSGHVHFVIKKPSSF</sequence>
<organism evidence="5 6">
    <name type="scientific">Hymenobacter qilianensis</name>
    <dbReference type="NCBI Taxonomy" id="1385715"/>
    <lineage>
        <taxon>Bacteria</taxon>
        <taxon>Pseudomonadati</taxon>
        <taxon>Bacteroidota</taxon>
        <taxon>Cytophagia</taxon>
        <taxon>Cytophagales</taxon>
        <taxon>Hymenobacteraceae</taxon>
        <taxon>Hymenobacter</taxon>
    </lineage>
</organism>
<dbReference type="InterPro" id="IPR027417">
    <property type="entry name" value="P-loop_NTPase"/>
</dbReference>
<dbReference type="InterPro" id="IPR051620">
    <property type="entry name" value="ORF904-like_C"/>
</dbReference>
<keyword evidence="2" id="KW-0378">Hydrolase</keyword>
<keyword evidence="1" id="KW-0547">Nucleotide-binding</keyword>
<dbReference type="GO" id="GO:0016787">
    <property type="term" value="F:hydrolase activity"/>
    <property type="evidence" value="ECO:0007669"/>
    <property type="project" value="UniProtKB-KW"/>
</dbReference>
<gene>
    <name evidence="5" type="ORF">H9L05_19525</name>
</gene>
<evidence type="ECO:0000256" key="3">
    <source>
        <dbReference type="ARBA" id="ARBA00022840"/>
    </source>
</evidence>
<dbReference type="SUPFAM" id="SSF52540">
    <property type="entry name" value="P-loop containing nucleoside triphosphate hydrolases"/>
    <property type="match status" value="1"/>
</dbReference>
<dbReference type="SMART" id="SM00885">
    <property type="entry name" value="D5_N"/>
    <property type="match status" value="1"/>
</dbReference>
<evidence type="ECO:0000313" key="5">
    <source>
        <dbReference type="EMBL" id="QNP52057.1"/>
    </source>
</evidence>
<dbReference type="GO" id="GO:0004386">
    <property type="term" value="F:helicase activity"/>
    <property type="evidence" value="ECO:0007669"/>
    <property type="project" value="UniProtKB-KW"/>
</dbReference>